<gene>
    <name evidence="2" type="ORF">RQP53_16360</name>
</gene>
<keyword evidence="1" id="KW-0732">Signal</keyword>
<feature type="chain" id="PRO_5045175058" evidence="1">
    <location>
        <begin position="21"/>
        <end position="175"/>
    </location>
</feature>
<evidence type="ECO:0000313" key="3">
    <source>
        <dbReference type="Proteomes" id="UP001246372"/>
    </source>
</evidence>
<feature type="signal peptide" evidence="1">
    <location>
        <begin position="1"/>
        <end position="20"/>
    </location>
</feature>
<accession>A0ABU3PE41</accession>
<organism evidence="2 3">
    <name type="scientific">Roseateles aquae</name>
    <dbReference type="NCBI Taxonomy" id="3077235"/>
    <lineage>
        <taxon>Bacteria</taxon>
        <taxon>Pseudomonadati</taxon>
        <taxon>Pseudomonadota</taxon>
        <taxon>Betaproteobacteria</taxon>
        <taxon>Burkholderiales</taxon>
        <taxon>Sphaerotilaceae</taxon>
        <taxon>Roseateles</taxon>
    </lineage>
</organism>
<sequence length="175" mass="19545">MRRRIGILSAILALSVSAFGAGGETLRTPVYEDAFVWHLSRQLAAKLIAYQQMIGVKLDDEQRGRFGMDYEFLYHHYLLRCDGPLPKLEGVVSKLPPLRSATLADGSIDFDALREQDKDFDTAMTAPAWTLIHSWAAEQMDSLMRSFAAGNLAPIPDCVAPEFLIRNPTYKLGKD</sequence>
<comment type="caution">
    <text evidence="2">The sequence shown here is derived from an EMBL/GenBank/DDBJ whole genome shotgun (WGS) entry which is preliminary data.</text>
</comment>
<name>A0ABU3PE41_9BURK</name>
<dbReference type="Proteomes" id="UP001246372">
    <property type="component" value="Unassembled WGS sequence"/>
</dbReference>
<reference evidence="2" key="1">
    <citation type="submission" date="2023-09" db="EMBL/GenBank/DDBJ databases">
        <title>Paucibacter sp. APW11 Genome sequencing and assembly.</title>
        <authorList>
            <person name="Kim I."/>
        </authorList>
    </citation>
    <scope>NUCLEOTIDE SEQUENCE</scope>
    <source>
        <strain evidence="2">APW11</strain>
    </source>
</reference>
<evidence type="ECO:0000256" key="1">
    <source>
        <dbReference type="SAM" id="SignalP"/>
    </source>
</evidence>
<dbReference type="EMBL" id="JAVXZY010000006">
    <property type="protein sequence ID" value="MDT9000850.1"/>
    <property type="molecule type" value="Genomic_DNA"/>
</dbReference>
<proteinExistence type="predicted"/>
<protein>
    <submittedName>
        <fullName evidence="2">Uncharacterized protein</fullName>
    </submittedName>
</protein>
<dbReference type="RefSeq" id="WP_315651728.1">
    <property type="nucleotide sequence ID" value="NZ_JAVXZY010000006.1"/>
</dbReference>
<keyword evidence="3" id="KW-1185">Reference proteome</keyword>
<evidence type="ECO:0000313" key="2">
    <source>
        <dbReference type="EMBL" id="MDT9000850.1"/>
    </source>
</evidence>